<dbReference type="PANTHER" id="PTHR43047">
    <property type="entry name" value="TWO-COMPONENT HISTIDINE PROTEIN KINASE"/>
    <property type="match status" value="1"/>
</dbReference>
<dbReference type="InterPro" id="IPR008979">
    <property type="entry name" value="Galactose-bd-like_sf"/>
</dbReference>
<keyword evidence="3" id="KW-0808">Transferase</keyword>
<dbReference type="Gene3D" id="3.30.565.10">
    <property type="entry name" value="Histidine kinase-like ATPase, C-terminal domain"/>
    <property type="match status" value="1"/>
</dbReference>
<evidence type="ECO:0000256" key="7">
    <source>
        <dbReference type="ARBA" id="ARBA00023012"/>
    </source>
</evidence>
<keyword evidence="8" id="KW-0472">Membrane</keyword>
<dbReference type="SUPFAM" id="SSF49785">
    <property type="entry name" value="Galactose-binding domain-like"/>
    <property type="match status" value="1"/>
</dbReference>
<gene>
    <name evidence="10" type="ORF">ACFFJ8_34945</name>
</gene>
<keyword evidence="4" id="KW-0547">Nucleotide-binding</keyword>
<comment type="catalytic activity">
    <reaction evidence="1">
        <text>ATP + protein L-histidine = ADP + protein N-phospho-L-histidine.</text>
        <dbReference type="EC" id="2.7.13.3"/>
    </reaction>
</comment>
<evidence type="ECO:0000256" key="3">
    <source>
        <dbReference type="ARBA" id="ARBA00022679"/>
    </source>
</evidence>
<dbReference type="PROSITE" id="PS50109">
    <property type="entry name" value="HIS_KIN"/>
    <property type="match status" value="1"/>
</dbReference>
<sequence length="620" mass="69680">MMSKRKLLCLTSLFLLLLIGIRIIWIVTHHPQESPPATQGQLDLRESNLLHNGTITLDGEWEFYPYRFIMEEAKPEGMTTEDSAFIQVPGNWQRSLSPDADSTYGYGSYRLRILVDPDDERLFSIDVNGIATSSKLYVNGRLLASTGQPAESQQTYKPGNRFYSAAFMSEDGEIDVVIEAANYVNGQFGGIVHSVKFGTERAVSGESRLALAMQFMVIVVLAIHAIYAVLVYLFGARDKVLLSFAVLVLCAMVMVLTDDDKLLQQWLPLNWEWTIKLQYMALIGIGVSLLKFARAQLPDYMPAGAYRIVQLLSAAAVLSILVLPPSAFLAVRLYYFLILLLAVSIFIQLTLRVVFAGIEDIIFLLFGAIAIALSCLGGLLKNQIWFEIGFYPVDILVAFLAAASFWFRRYHRSVALTKLLSSKLQKEVKRKDDFLANVSHELRNPLHGILNIAQSVLDTENNGLVEKDARKLELVVTVGRRMSFMLNDLLDLTLLKEKGIRLQVKPVHVQTVASGVIDMLRFMTEDKLIRFDNRIASAFPMVMADESRLIQILFNLLHNAVKYTNEGVITVVLRRRGRWPSSISRTPVLVWMKSSGIRYSSLMSKVTRESPRLAAESGWA</sequence>
<evidence type="ECO:0000313" key="11">
    <source>
        <dbReference type="Proteomes" id="UP001589818"/>
    </source>
</evidence>
<accession>A0ABV6JKT7</accession>
<feature type="transmembrane region" description="Helical" evidence="8">
    <location>
        <begin position="333"/>
        <end position="354"/>
    </location>
</feature>
<dbReference type="InterPro" id="IPR003661">
    <property type="entry name" value="HisK_dim/P_dom"/>
</dbReference>
<dbReference type="InterPro" id="IPR011623">
    <property type="entry name" value="7TMR_DISM_rcpt_extracell_dom1"/>
</dbReference>
<proteinExistence type="predicted"/>
<feature type="transmembrane region" description="Helical" evidence="8">
    <location>
        <begin position="386"/>
        <end position="407"/>
    </location>
</feature>
<keyword evidence="11" id="KW-1185">Reference proteome</keyword>
<evidence type="ECO:0000256" key="5">
    <source>
        <dbReference type="ARBA" id="ARBA00022777"/>
    </source>
</evidence>
<dbReference type="Pfam" id="PF07695">
    <property type="entry name" value="7TMR-DISM_7TM"/>
    <property type="match status" value="1"/>
</dbReference>
<evidence type="ECO:0000259" key="9">
    <source>
        <dbReference type="PROSITE" id="PS50109"/>
    </source>
</evidence>
<evidence type="ECO:0000256" key="2">
    <source>
        <dbReference type="ARBA" id="ARBA00012438"/>
    </source>
</evidence>
<reference evidence="10 11" key="1">
    <citation type="submission" date="2024-09" db="EMBL/GenBank/DDBJ databases">
        <authorList>
            <person name="Sun Q."/>
            <person name="Mori K."/>
        </authorList>
    </citation>
    <scope>NUCLEOTIDE SEQUENCE [LARGE SCALE GENOMIC DNA]</scope>
    <source>
        <strain evidence="10 11">CCM 4839</strain>
    </source>
</reference>
<dbReference type="CDD" id="cd00082">
    <property type="entry name" value="HisKA"/>
    <property type="match status" value="1"/>
</dbReference>
<dbReference type="InterPro" id="IPR005467">
    <property type="entry name" value="His_kinase_dom"/>
</dbReference>
<protein>
    <recommendedName>
        <fullName evidence="2">histidine kinase</fullName>
        <ecNumber evidence="2">2.7.13.3</ecNumber>
    </recommendedName>
</protein>
<dbReference type="PANTHER" id="PTHR43047:SF72">
    <property type="entry name" value="OSMOSENSING HISTIDINE PROTEIN KINASE SLN1"/>
    <property type="match status" value="1"/>
</dbReference>
<dbReference type="EMBL" id="JBHLVF010000061">
    <property type="protein sequence ID" value="MFC0396534.1"/>
    <property type="molecule type" value="Genomic_DNA"/>
</dbReference>
<dbReference type="SUPFAM" id="SSF47384">
    <property type="entry name" value="Homodimeric domain of signal transducing histidine kinase"/>
    <property type="match status" value="1"/>
</dbReference>
<keyword evidence="5 10" id="KW-0418">Kinase</keyword>
<keyword evidence="7" id="KW-0902">Two-component regulatory system</keyword>
<dbReference type="Proteomes" id="UP001589818">
    <property type="component" value="Unassembled WGS sequence"/>
</dbReference>
<dbReference type="EC" id="2.7.13.3" evidence="2"/>
<evidence type="ECO:0000256" key="1">
    <source>
        <dbReference type="ARBA" id="ARBA00000085"/>
    </source>
</evidence>
<evidence type="ECO:0000313" key="10">
    <source>
        <dbReference type="EMBL" id="MFC0396534.1"/>
    </source>
</evidence>
<feature type="transmembrane region" description="Helical" evidence="8">
    <location>
        <begin position="240"/>
        <end position="257"/>
    </location>
</feature>
<organism evidence="10 11">
    <name type="scientific">Paenibacillus mendelii</name>
    <dbReference type="NCBI Taxonomy" id="206163"/>
    <lineage>
        <taxon>Bacteria</taxon>
        <taxon>Bacillati</taxon>
        <taxon>Bacillota</taxon>
        <taxon>Bacilli</taxon>
        <taxon>Bacillales</taxon>
        <taxon>Paenibacillaceae</taxon>
        <taxon>Paenibacillus</taxon>
    </lineage>
</organism>
<feature type="transmembrane region" description="Helical" evidence="8">
    <location>
        <begin position="277"/>
        <end position="293"/>
    </location>
</feature>
<dbReference type="SMART" id="SM00388">
    <property type="entry name" value="HisKA"/>
    <property type="match status" value="1"/>
</dbReference>
<evidence type="ECO:0000256" key="6">
    <source>
        <dbReference type="ARBA" id="ARBA00022840"/>
    </source>
</evidence>
<dbReference type="Gene3D" id="1.10.287.130">
    <property type="match status" value="1"/>
</dbReference>
<keyword evidence="6" id="KW-0067">ATP-binding</keyword>
<dbReference type="Pfam" id="PF00512">
    <property type="entry name" value="HisKA"/>
    <property type="match status" value="1"/>
</dbReference>
<dbReference type="GO" id="GO:0016301">
    <property type="term" value="F:kinase activity"/>
    <property type="evidence" value="ECO:0007669"/>
    <property type="project" value="UniProtKB-KW"/>
</dbReference>
<dbReference type="InterPro" id="IPR036890">
    <property type="entry name" value="HATPase_C_sf"/>
</dbReference>
<dbReference type="Gene3D" id="2.60.120.260">
    <property type="entry name" value="Galactose-binding domain-like"/>
    <property type="match status" value="1"/>
</dbReference>
<feature type="transmembrane region" description="Helical" evidence="8">
    <location>
        <begin position="361"/>
        <end position="380"/>
    </location>
</feature>
<comment type="caution">
    <text evidence="10">The sequence shown here is derived from an EMBL/GenBank/DDBJ whole genome shotgun (WGS) entry which is preliminary data.</text>
</comment>
<feature type="domain" description="Histidine kinase" evidence="9">
    <location>
        <begin position="437"/>
        <end position="596"/>
    </location>
</feature>
<name>A0ABV6JKT7_9BACL</name>
<dbReference type="InterPro" id="IPR036097">
    <property type="entry name" value="HisK_dim/P_sf"/>
</dbReference>
<feature type="transmembrane region" description="Helical" evidence="8">
    <location>
        <begin position="305"/>
        <end position="327"/>
    </location>
</feature>
<evidence type="ECO:0000256" key="8">
    <source>
        <dbReference type="SAM" id="Phobius"/>
    </source>
</evidence>
<dbReference type="SUPFAM" id="SSF55874">
    <property type="entry name" value="ATPase domain of HSP90 chaperone/DNA topoisomerase II/histidine kinase"/>
    <property type="match status" value="1"/>
</dbReference>
<evidence type="ECO:0000256" key="4">
    <source>
        <dbReference type="ARBA" id="ARBA00022741"/>
    </source>
</evidence>
<feature type="transmembrane region" description="Helical" evidence="8">
    <location>
        <begin position="211"/>
        <end position="233"/>
    </location>
</feature>
<dbReference type="RefSeq" id="WP_256555320.1">
    <property type="nucleotide sequence ID" value="NZ_JANHOF010000005.1"/>
</dbReference>
<keyword evidence="8" id="KW-0812">Transmembrane</keyword>
<keyword evidence="8" id="KW-1133">Transmembrane helix</keyword>